<evidence type="ECO:0000256" key="2">
    <source>
        <dbReference type="PROSITE-ProRule" id="PRU00169"/>
    </source>
</evidence>
<dbReference type="EMBL" id="CP136512">
    <property type="protein sequence ID" value="WOD14835.1"/>
    <property type="molecule type" value="Genomic_DNA"/>
</dbReference>
<evidence type="ECO:0000313" key="4">
    <source>
        <dbReference type="EMBL" id="WOD14835.1"/>
    </source>
</evidence>
<dbReference type="InterPro" id="IPR011006">
    <property type="entry name" value="CheY-like_superfamily"/>
</dbReference>
<reference evidence="4 5" key="1">
    <citation type="submission" date="2023-10" db="EMBL/GenBank/DDBJ databases">
        <title>Surface-active antibiotics is a multifunctional adaptation for post-fire microbes.</title>
        <authorList>
            <person name="Liu M.D."/>
            <person name="Du Y."/>
            <person name="Koupaei S.K."/>
            <person name="Kim N.R."/>
            <person name="Zhang W."/>
            <person name="Traxler M.F."/>
        </authorList>
    </citation>
    <scope>NUCLEOTIDE SEQUENCE [LARGE SCALE GENOMIC DNA]</scope>
    <source>
        <strain evidence="4 5">F3</strain>
    </source>
</reference>
<proteinExistence type="predicted"/>
<accession>A0ABZ0ED27</accession>
<dbReference type="InterPro" id="IPR050595">
    <property type="entry name" value="Bact_response_regulator"/>
</dbReference>
<dbReference type="InterPro" id="IPR001789">
    <property type="entry name" value="Sig_transdc_resp-reg_receiver"/>
</dbReference>
<dbReference type="SMART" id="SM00448">
    <property type="entry name" value="REC"/>
    <property type="match status" value="1"/>
</dbReference>
<dbReference type="Gene3D" id="3.40.50.2300">
    <property type="match status" value="1"/>
</dbReference>
<dbReference type="PROSITE" id="PS50110">
    <property type="entry name" value="RESPONSE_REGULATORY"/>
    <property type="match status" value="1"/>
</dbReference>
<dbReference type="Pfam" id="PF00072">
    <property type="entry name" value="Response_reg"/>
    <property type="match status" value="1"/>
</dbReference>
<dbReference type="PANTHER" id="PTHR44591:SF3">
    <property type="entry name" value="RESPONSE REGULATORY DOMAIN-CONTAINING PROTEIN"/>
    <property type="match status" value="1"/>
</dbReference>
<name>A0ABZ0ED27_9BURK</name>
<dbReference type="Proteomes" id="UP001302652">
    <property type="component" value="Chromosome 2"/>
</dbReference>
<evidence type="ECO:0000313" key="5">
    <source>
        <dbReference type="Proteomes" id="UP001302652"/>
    </source>
</evidence>
<keyword evidence="5" id="KW-1185">Reference proteome</keyword>
<sequence>MRFHNDGTAGGQRDGIAVAGNKERNWALAMSVILIVDDDSDSLWLLQVVLEGRGHHVVLADDGQRALEIASRCLPDVIVTDWNMPHMDGNVLCERLRCYPALALIPIIMMSARSPPQDTAGLWNVFLRKPFDIEALAAAVDSFATRRLENNSNRAHCGAAPLSRWSGTAMKYWA</sequence>
<protein>
    <submittedName>
        <fullName evidence="4">Response regulator</fullName>
    </submittedName>
</protein>
<dbReference type="SUPFAM" id="SSF52172">
    <property type="entry name" value="CheY-like"/>
    <property type="match status" value="1"/>
</dbReference>
<organism evidence="4 5">
    <name type="scientific">Paraburkholderia kirstenboschensis</name>
    <dbReference type="NCBI Taxonomy" id="1245436"/>
    <lineage>
        <taxon>Bacteria</taxon>
        <taxon>Pseudomonadati</taxon>
        <taxon>Pseudomonadota</taxon>
        <taxon>Betaproteobacteria</taxon>
        <taxon>Burkholderiales</taxon>
        <taxon>Burkholderiaceae</taxon>
        <taxon>Paraburkholderia</taxon>
    </lineage>
</organism>
<evidence type="ECO:0000256" key="1">
    <source>
        <dbReference type="ARBA" id="ARBA00022553"/>
    </source>
</evidence>
<dbReference type="RefSeq" id="WP_317016857.1">
    <property type="nucleotide sequence ID" value="NZ_CP136512.1"/>
</dbReference>
<gene>
    <name evidence="4" type="ORF">RW095_15895</name>
</gene>
<keyword evidence="1 2" id="KW-0597">Phosphoprotein</keyword>
<feature type="domain" description="Response regulatory" evidence="3">
    <location>
        <begin position="32"/>
        <end position="144"/>
    </location>
</feature>
<dbReference type="PANTHER" id="PTHR44591">
    <property type="entry name" value="STRESS RESPONSE REGULATOR PROTEIN 1"/>
    <property type="match status" value="1"/>
</dbReference>
<feature type="modified residue" description="4-aspartylphosphate" evidence="2">
    <location>
        <position position="81"/>
    </location>
</feature>
<evidence type="ECO:0000259" key="3">
    <source>
        <dbReference type="PROSITE" id="PS50110"/>
    </source>
</evidence>